<evidence type="ECO:0000259" key="6">
    <source>
        <dbReference type="PROSITE" id="PS51192"/>
    </source>
</evidence>
<sequence length="344" mass="38003">MRGAVRSLLKFSKLKSSSVQTPLGLRTLSSSTSITTKTLLSEKEKEPKKPDRDSHILQQFRLRKLKASFKTPKTPHSDSNPKRVEGVLSFNEVGLSEELSEALAHLGFSFPSEIQCVGIPAILDGKNVVLSSHSDSDSVELFTYLLPLIQNLRRDAKSSTEMPKGPRAIVLCTTQELAEECFRLAKFVLEHSKSKSAKGNGPLEEDASDSSIGMLISTPDEVVQFIEEGNVVPTEIKYLVFDEVDDMFDQGLGPDIQKILSPLKERLSNTNREGLQTILVTSMMTKVMRKDLSSLVENLERSHAGQIAAMLLEIDQTEAFHLLESPEALKQKAVELIHSLNSAS</sequence>
<feature type="domain" description="DEAD-box RNA helicase Q" evidence="7">
    <location>
        <begin position="88"/>
        <end position="116"/>
    </location>
</feature>
<dbReference type="InterPro" id="IPR014014">
    <property type="entry name" value="RNA_helicase_DEAD_Q_motif"/>
</dbReference>
<dbReference type="AlphaFoldDB" id="A0A2P5BV85"/>
<dbReference type="OrthoDB" id="1191041at2759"/>
<dbReference type="InterPro" id="IPR014001">
    <property type="entry name" value="Helicase_ATP-bd"/>
</dbReference>
<dbReference type="GO" id="GO:0003724">
    <property type="term" value="F:RNA helicase activity"/>
    <property type="evidence" value="ECO:0007669"/>
    <property type="project" value="InterPro"/>
</dbReference>
<protein>
    <submittedName>
        <fullName evidence="9">DNA helicase, ATP-dependent</fullName>
    </submittedName>
</protein>
<dbReference type="InterPro" id="IPR036053">
    <property type="entry name" value="PABP-dom"/>
</dbReference>
<evidence type="ECO:0000313" key="10">
    <source>
        <dbReference type="Proteomes" id="UP000237105"/>
    </source>
</evidence>
<reference evidence="10" key="1">
    <citation type="submission" date="2016-06" db="EMBL/GenBank/DDBJ databases">
        <title>Parallel loss of symbiosis genes in relatives of nitrogen-fixing non-legume Parasponia.</title>
        <authorList>
            <person name="Van Velzen R."/>
            <person name="Holmer R."/>
            <person name="Bu F."/>
            <person name="Rutten L."/>
            <person name="Van Zeijl A."/>
            <person name="Liu W."/>
            <person name="Santuari L."/>
            <person name="Cao Q."/>
            <person name="Sharma T."/>
            <person name="Shen D."/>
            <person name="Roswanjaya Y."/>
            <person name="Wardhani T."/>
            <person name="Kalhor M.S."/>
            <person name="Jansen J."/>
            <person name="Van den Hoogen J."/>
            <person name="Gungor B."/>
            <person name="Hartog M."/>
            <person name="Hontelez J."/>
            <person name="Verver J."/>
            <person name="Yang W.-C."/>
            <person name="Schijlen E."/>
            <person name="Repin R."/>
            <person name="Schilthuizen M."/>
            <person name="Schranz E."/>
            <person name="Heidstra R."/>
            <person name="Miyata K."/>
            <person name="Fedorova E."/>
            <person name="Kohlen W."/>
            <person name="Bisseling T."/>
            <person name="Smit S."/>
            <person name="Geurts R."/>
        </authorList>
    </citation>
    <scope>NUCLEOTIDE SEQUENCE [LARGE SCALE GENOMIC DNA]</scope>
    <source>
        <strain evidence="10">cv. WU1-14</strain>
    </source>
</reference>
<dbReference type="Gene3D" id="3.40.50.300">
    <property type="entry name" value="P-loop containing nucleotide triphosphate hydrolases"/>
    <property type="match status" value="1"/>
</dbReference>
<evidence type="ECO:0000313" key="9">
    <source>
        <dbReference type="EMBL" id="PON52698.1"/>
    </source>
</evidence>
<dbReference type="GO" id="GO:0016787">
    <property type="term" value="F:hydrolase activity"/>
    <property type="evidence" value="ECO:0007669"/>
    <property type="project" value="UniProtKB-KW"/>
</dbReference>
<gene>
    <name evidence="9" type="ORF">PanWU01x14_208080</name>
</gene>
<keyword evidence="1" id="KW-0547">Nucleotide-binding</keyword>
<keyword evidence="2" id="KW-0378">Hydrolase</keyword>
<dbReference type="SUPFAM" id="SSF63570">
    <property type="entry name" value="PABC (PABP) domain"/>
    <property type="match status" value="1"/>
</dbReference>
<dbReference type="GO" id="GO:0005524">
    <property type="term" value="F:ATP binding"/>
    <property type="evidence" value="ECO:0007669"/>
    <property type="project" value="UniProtKB-KW"/>
</dbReference>
<dbReference type="PANTHER" id="PTHR47960">
    <property type="entry name" value="DEAD-BOX ATP-DEPENDENT RNA HELICASE 50"/>
    <property type="match status" value="1"/>
</dbReference>
<dbReference type="SMART" id="SM00487">
    <property type="entry name" value="DEXDc"/>
    <property type="match status" value="1"/>
</dbReference>
<dbReference type="GO" id="GO:0003723">
    <property type="term" value="F:RNA binding"/>
    <property type="evidence" value="ECO:0007669"/>
    <property type="project" value="InterPro"/>
</dbReference>
<name>A0A2P5BV85_PARAD</name>
<dbReference type="InterPro" id="IPR011545">
    <property type="entry name" value="DEAD/DEAH_box_helicase_dom"/>
</dbReference>
<feature type="domain" description="PABC" evidence="8">
    <location>
        <begin position="259"/>
        <end position="344"/>
    </location>
</feature>
<dbReference type="STRING" id="3476.A0A2P5BV85"/>
<dbReference type="InterPro" id="IPR002004">
    <property type="entry name" value="PABP_HYD_C"/>
</dbReference>
<keyword evidence="3 9" id="KW-0347">Helicase</keyword>
<dbReference type="PROSITE" id="PS51309">
    <property type="entry name" value="PABC"/>
    <property type="match status" value="1"/>
</dbReference>
<dbReference type="PROSITE" id="PS51192">
    <property type="entry name" value="HELICASE_ATP_BIND_1"/>
    <property type="match status" value="1"/>
</dbReference>
<evidence type="ECO:0000256" key="2">
    <source>
        <dbReference type="ARBA" id="ARBA00022801"/>
    </source>
</evidence>
<evidence type="ECO:0000256" key="3">
    <source>
        <dbReference type="ARBA" id="ARBA00022806"/>
    </source>
</evidence>
<evidence type="ECO:0000256" key="5">
    <source>
        <dbReference type="PROSITE-ProRule" id="PRU00552"/>
    </source>
</evidence>
<dbReference type="SUPFAM" id="SSF52540">
    <property type="entry name" value="P-loop containing nucleoside triphosphate hydrolases"/>
    <property type="match status" value="1"/>
</dbReference>
<keyword evidence="10" id="KW-1185">Reference proteome</keyword>
<dbReference type="InterPro" id="IPR027417">
    <property type="entry name" value="P-loop_NTPase"/>
</dbReference>
<comment type="caution">
    <text evidence="9">The sequence shown here is derived from an EMBL/GenBank/DDBJ whole genome shotgun (WGS) entry which is preliminary data.</text>
</comment>
<evidence type="ECO:0000259" key="8">
    <source>
        <dbReference type="PROSITE" id="PS51309"/>
    </source>
</evidence>
<proteinExistence type="predicted"/>
<dbReference type="Pfam" id="PF00658">
    <property type="entry name" value="MLLE"/>
    <property type="match status" value="1"/>
</dbReference>
<feature type="short sequence motif" description="Q motif" evidence="5">
    <location>
        <begin position="88"/>
        <end position="116"/>
    </location>
</feature>
<evidence type="ECO:0000256" key="4">
    <source>
        <dbReference type="ARBA" id="ARBA00022840"/>
    </source>
</evidence>
<dbReference type="Proteomes" id="UP000237105">
    <property type="component" value="Unassembled WGS sequence"/>
</dbReference>
<keyword evidence="4" id="KW-0067">ATP-binding</keyword>
<feature type="domain" description="Helicase ATP-binding" evidence="6">
    <location>
        <begin position="119"/>
        <end position="302"/>
    </location>
</feature>
<dbReference type="PROSITE" id="PS51195">
    <property type="entry name" value="Q_MOTIF"/>
    <property type="match status" value="1"/>
</dbReference>
<evidence type="ECO:0000256" key="1">
    <source>
        <dbReference type="ARBA" id="ARBA00022741"/>
    </source>
</evidence>
<accession>A0A2P5BV85</accession>
<dbReference type="EMBL" id="JXTB01000216">
    <property type="protein sequence ID" value="PON52698.1"/>
    <property type="molecule type" value="Genomic_DNA"/>
</dbReference>
<dbReference type="Pfam" id="PF00270">
    <property type="entry name" value="DEAD"/>
    <property type="match status" value="1"/>
</dbReference>
<evidence type="ECO:0000259" key="7">
    <source>
        <dbReference type="PROSITE" id="PS51195"/>
    </source>
</evidence>
<organism evidence="9 10">
    <name type="scientific">Parasponia andersonii</name>
    <name type="common">Sponia andersonii</name>
    <dbReference type="NCBI Taxonomy" id="3476"/>
    <lineage>
        <taxon>Eukaryota</taxon>
        <taxon>Viridiplantae</taxon>
        <taxon>Streptophyta</taxon>
        <taxon>Embryophyta</taxon>
        <taxon>Tracheophyta</taxon>
        <taxon>Spermatophyta</taxon>
        <taxon>Magnoliopsida</taxon>
        <taxon>eudicotyledons</taxon>
        <taxon>Gunneridae</taxon>
        <taxon>Pentapetalae</taxon>
        <taxon>rosids</taxon>
        <taxon>fabids</taxon>
        <taxon>Rosales</taxon>
        <taxon>Cannabaceae</taxon>
        <taxon>Parasponia</taxon>
    </lineage>
</organism>
<dbReference type="SMART" id="SM00517">
    <property type="entry name" value="PolyA"/>
    <property type="match status" value="1"/>
</dbReference>